<evidence type="ECO:0000256" key="1">
    <source>
        <dbReference type="ARBA" id="ARBA00004496"/>
    </source>
</evidence>
<comment type="subcellular location">
    <subcellularLocation>
        <location evidence="1">Cytoplasm</location>
    </subcellularLocation>
</comment>
<evidence type="ECO:0000256" key="2">
    <source>
        <dbReference type="ARBA" id="ARBA00006405"/>
    </source>
</evidence>
<evidence type="ECO:0000256" key="4">
    <source>
        <dbReference type="SAM" id="MobiDB-lite"/>
    </source>
</evidence>
<reference evidence="6" key="1">
    <citation type="submission" date="2022-07" db="EMBL/GenBank/DDBJ databases">
        <title>Phylogenomic reconstructions and comparative analyses of Kickxellomycotina fungi.</title>
        <authorList>
            <person name="Reynolds N.K."/>
            <person name="Stajich J.E."/>
            <person name="Barry K."/>
            <person name="Grigoriev I.V."/>
            <person name="Crous P."/>
            <person name="Smith M.E."/>
        </authorList>
    </citation>
    <scope>NUCLEOTIDE SEQUENCE</scope>
    <source>
        <strain evidence="6">NBRC 32514</strain>
    </source>
</reference>
<dbReference type="GO" id="GO:0004866">
    <property type="term" value="F:endopeptidase inhibitor activity"/>
    <property type="evidence" value="ECO:0007669"/>
    <property type="project" value="InterPro"/>
</dbReference>
<dbReference type="InterPro" id="IPR045128">
    <property type="entry name" value="PI31-like"/>
</dbReference>
<organism evidence="6 7">
    <name type="scientific">Coemansia erecta</name>
    <dbReference type="NCBI Taxonomy" id="147472"/>
    <lineage>
        <taxon>Eukaryota</taxon>
        <taxon>Fungi</taxon>
        <taxon>Fungi incertae sedis</taxon>
        <taxon>Zoopagomycota</taxon>
        <taxon>Kickxellomycotina</taxon>
        <taxon>Kickxellomycetes</taxon>
        <taxon>Kickxellales</taxon>
        <taxon>Kickxellaceae</taxon>
        <taxon>Coemansia</taxon>
    </lineage>
</organism>
<feature type="region of interest" description="Disordered" evidence="4">
    <location>
        <begin position="169"/>
        <end position="194"/>
    </location>
</feature>
<keyword evidence="7" id="KW-1185">Reference proteome</keyword>
<dbReference type="GO" id="GO:0043161">
    <property type="term" value="P:proteasome-mediated ubiquitin-dependent protein catabolic process"/>
    <property type="evidence" value="ECO:0007669"/>
    <property type="project" value="InterPro"/>
</dbReference>
<dbReference type="GO" id="GO:0005737">
    <property type="term" value="C:cytoplasm"/>
    <property type="evidence" value="ECO:0007669"/>
    <property type="project" value="UniProtKB-SubCell"/>
</dbReference>
<name>A0A9W7Y4C4_9FUNG</name>
<dbReference type="EMBL" id="JANBOJ010000031">
    <property type="protein sequence ID" value="KAJ1724445.1"/>
    <property type="molecule type" value="Genomic_DNA"/>
</dbReference>
<feature type="region of interest" description="Disordered" evidence="4">
    <location>
        <begin position="261"/>
        <end position="317"/>
    </location>
</feature>
<dbReference type="Pfam" id="PF08577">
    <property type="entry name" value="PI31_Prot_C"/>
    <property type="match status" value="1"/>
</dbReference>
<evidence type="ECO:0000256" key="3">
    <source>
        <dbReference type="ARBA" id="ARBA00022490"/>
    </source>
</evidence>
<evidence type="ECO:0000259" key="5">
    <source>
        <dbReference type="Pfam" id="PF08577"/>
    </source>
</evidence>
<sequence length="317" mass="32169">MESIAEQLFAVTGATAIASAEDLVVGLSQAVLLDQGFRPVHEDAAAAAWQATPGLPAGHLTQRLLRPAHDNDDDEDEGNDDEETNGQPIEFKWMAVGPAVMLLFAPPDGAPTATVELPVARVVAPGAAFPLQAASQAQMAEALRRGAYLTEGAWMVVAAAINARLRPAEPPVAGRRPGNSDAPPPPPPPALQAELPEYDGARRWPVEDIGSSDLDPLGRGAGGEGGGMAVGPGHPMFRRGFAPGAPLGDGGRPAGLPQGAVPPGARFDPIGPFGGVPGPARPGGRGGPAGPGGSGLFSGDPDPDAMQPPSGGWSYFM</sequence>
<feature type="domain" description="PI31 proteasome regulator C-terminal" evidence="5">
    <location>
        <begin position="209"/>
        <end position="272"/>
    </location>
</feature>
<dbReference type="GO" id="GO:0070628">
    <property type="term" value="F:proteasome binding"/>
    <property type="evidence" value="ECO:0007669"/>
    <property type="project" value="InterPro"/>
</dbReference>
<comment type="caution">
    <text evidence="6">The sequence shown here is derived from an EMBL/GenBank/DDBJ whole genome shotgun (WGS) entry which is preliminary data.</text>
</comment>
<dbReference type="InterPro" id="IPR013886">
    <property type="entry name" value="PI31_Prot_C"/>
</dbReference>
<comment type="similarity">
    <text evidence="2">Belongs to the proteasome inhibitor PI31 family.</text>
</comment>
<proteinExistence type="inferred from homology"/>
<feature type="compositionally biased region" description="Gly residues" evidence="4">
    <location>
        <begin position="272"/>
        <end position="296"/>
    </location>
</feature>
<dbReference type="PANTHER" id="PTHR13266">
    <property type="entry name" value="PROTEASOME INHIBITOR"/>
    <property type="match status" value="1"/>
</dbReference>
<keyword evidence="3" id="KW-0963">Cytoplasm</keyword>
<dbReference type="Proteomes" id="UP001149813">
    <property type="component" value="Unassembled WGS sequence"/>
</dbReference>
<gene>
    <name evidence="6" type="ORF">LPJ53_001286</name>
</gene>
<evidence type="ECO:0000313" key="7">
    <source>
        <dbReference type="Proteomes" id="UP001149813"/>
    </source>
</evidence>
<evidence type="ECO:0000313" key="6">
    <source>
        <dbReference type="EMBL" id="KAJ1724445.1"/>
    </source>
</evidence>
<dbReference type="OrthoDB" id="68090at2759"/>
<accession>A0A9W7Y4C4</accession>
<protein>
    <recommendedName>
        <fullName evidence="5">PI31 proteasome regulator C-terminal domain-containing protein</fullName>
    </recommendedName>
</protein>
<dbReference type="PANTHER" id="PTHR13266:SF1">
    <property type="entry name" value="PROTEASOME INHIBITOR PI31 SUBUNIT"/>
    <property type="match status" value="1"/>
</dbReference>
<dbReference type="AlphaFoldDB" id="A0A9W7Y4C4"/>